<keyword evidence="2" id="KW-1185">Reference proteome</keyword>
<dbReference type="eggNOG" id="ENOG502ZC46">
    <property type="taxonomic scope" value="Bacteria"/>
</dbReference>
<evidence type="ECO:0008006" key="3">
    <source>
        <dbReference type="Google" id="ProtNLM"/>
    </source>
</evidence>
<dbReference type="HOGENOM" id="CLU_693809_0_0_9"/>
<name>N2ABR5_9FIRM</name>
<evidence type="ECO:0000313" key="2">
    <source>
        <dbReference type="Proteomes" id="UP000012589"/>
    </source>
</evidence>
<dbReference type="STRING" id="1235802.C823_04320"/>
<dbReference type="PATRIC" id="fig|1235802.3.peg.4588"/>
<dbReference type="SUPFAM" id="SSF53795">
    <property type="entry name" value="PEP carboxykinase-like"/>
    <property type="match status" value="1"/>
</dbReference>
<proteinExistence type="predicted"/>
<comment type="caution">
    <text evidence="1">The sequence shown here is derived from an EMBL/GenBank/DDBJ whole genome shotgun (WGS) entry which is preliminary data.</text>
</comment>
<dbReference type="EMBL" id="AQFT01000126">
    <property type="protein sequence ID" value="EMZ21869.1"/>
    <property type="molecule type" value="Genomic_DNA"/>
</dbReference>
<accession>N2ABR5</accession>
<sequence>MKNNPIFSLHTIAGTAYLLPHGQGIADHRRGIRLNKTGVFLWKMLHHIHDEQELLACFADYCDASESELPLLKQDLTDFLNRLFSLGILLDDHPVKSHPLPTADDSLFLQIGPLCIHLIGPAESFAEELLAFRTDKTACADLTIVLRNTLPLSEEPMLPLIQNPELCVFETTDRYVLKFPQMPQITGATLSKTGTNAVVFYNPPVCKSFSADLFHVIRFLYVYTAQKHGCFVLHSASVIYNKSAWLFSGQSGMGKSTHTNLWKELYHVPIFNGDLNLIAIRDNLPVIYGLPWCGTSGISHTGVCPLGGIVLLRQSSQDTCIELPGDQKILLTAQRLISPAWDVHMLRCNLDFMSVLAEKIRICMLQCTKNHSAAETVKQWIDQNPDCAKKR</sequence>
<reference evidence="1 2" key="1">
    <citation type="journal article" date="2014" name="Genome Announc.">
        <title>Draft genome sequences of the altered schaedler flora, a defined bacterial community from gnotobiotic mice.</title>
        <authorList>
            <person name="Wannemuehler M.J."/>
            <person name="Overstreet A.M."/>
            <person name="Ward D.V."/>
            <person name="Phillips G.J."/>
        </authorList>
    </citation>
    <scope>NUCLEOTIDE SEQUENCE [LARGE SCALE GENOMIC DNA]</scope>
    <source>
        <strain evidence="1 2">ASF492</strain>
    </source>
</reference>
<gene>
    <name evidence="1" type="ORF">C823_04320</name>
</gene>
<dbReference type="OrthoDB" id="384098at2"/>
<organism evidence="1 2">
    <name type="scientific">Eubacterium plexicaudatum ASF492</name>
    <dbReference type="NCBI Taxonomy" id="1235802"/>
    <lineage>
        <taxon>Bacteria</taxon>
        <taxon>Bacillati</taxon>
        <taxon>Bacillota</taxon>
        <taxon>Clostridia</taxon>
        <taxon>Eubacteriales</taxon>
        <taxon>Eubacteriaceae</taxon>
        <taxon>Eubacterium</taxon>
    </lineage>
</organism>
<dbReference type="Proteomes" id="UP000012589">
    <property type="component" value="Unassembled WGS sequence"/>
</dbReference>
<dbReference type="AlphaFoldDB" id="N2ABR5"/>
<evidence type="ECO:0000313" key="1">
    <source>
        <dbReference type="EMBL" id="EMZ21869.1"/>
    </source>
</evidence>
<protein>
    <recommendedName>
        <fullName evidence="3">PqqD family protein</fullName>
    </recommendedName>
</protein>